<feature type="chain" id="PRO_5003021116" description="Dipeptidase" evidence="7">
    <location>
        <begin position="19"/>
        <end position="482"/>
    </location>
</feature>
<dbReference type="OrthoDB" id="9764088at2"/>
<dbReference type="NCBIfam" id="NF033678">
    <property type="entry name" value="C69_fam_dipept"/>
    <property type="match status" value="1"/>
</dbReference>
<evidence type="ECO:0000313" key="8">
    <source>
        <dbReference type="EMBL" id="ACZ00672.1"/>
    </source>
</evidence>
<evidence type="ECO:0000256" key="6">
    <source>
        <dbReference type="RuleBase" id="RU364089"/>
    </source>
</evidence>
<dbReference type="EMBL" id="CP001779">
    <property type="protein sequence ID" value="ACZ00672.1"/>
    <property type="molecule type" value="Genomic_DNA"/>
</dbReference>
<feature type="signal peptide" evidence="7">
    <location>
        <begin position="1"/>
        <end position="18"/>
    </location>
</feature>
<dbReference type="InterPro" id="IPR047804">
    <property type="entry name" value="C69_dipept_A-like"/>
</dbReference>
<evidence type="ECO:0000256" key="7">
    <source>
        <dbReference type="SAM" id="SignalP"/>
    </source>
</evidence>
<sequence length="482" mass="54767">MKKTLSLGLLLFSIQALACTGFIAGRDATVDGSMIYARNEDLKGVNPKKFMIVEAKKYKSGEMFINPDTGFKWSYPKKALRHSLIPDADPSYGIFGEAGINELGVSVSATVSANANEQILKLDPYVKGGLTEPDIASLVLMQAKTARHAVEIIAEIVEKVGAGEGNVIVFADKNEMWYMEIYTGHQYTAVKVPNDVYAVIPNAFYLGSYNFKDKDVISSKDIEKLPESNGLAKTVDGKFHLALTYREIHSKYNYDRIAMGQNLFCPLLPVEHNSEIAYELFRKPDKKISVKDVMNFLRYRYTGTEYDVDTVDNKGKIRAIGTDTNLEAHIFQIRENAPTVMWLAMGTVEHSVFVPYYEYITKTHKSYTADAKEFNRDSMYWAMKGLHILAREDRIRYGLGVKTYWDKVENDFITMLKEEDKIINSKKGLDKIRYANKLGLMKAENVKKDADKMFNQLMYFKGSMTDMTIQGKNKNAKFEYKK</sequence>
<evidence type="ECO:0000256" key="4">
    <source>
        <dbReference type="ARBA" id="ARBA00022801"/>
    </source>
</evidence>
<evidence type="ECO:0000256" key="3">
    <source>
        <dbReference type="ARBA" id="ARBA00022670"/>
    </source>
</evidence>
<dbReference type="KEGG" id="smf:Smon_0185"/>
<dbReference type="GO" id="GO:0070004">
    <property type="term" value="F:cysteine-type exopeptidase activity"/>
    <property type="evidence" value="ECO:0007669"/>
    <property type="project" value="InterPro"/>
</dbReference>
<organism evidence="8 9">
    <name type="scientific">Streptobacillus moniliformis (strain ATCC 14647 / DSM 12112 / NCTC 10651 / 9901)</name>
    <dbReference type="NCBI Taxonomy" id="519441"/>
    <lineage>
        <taxon>Bacteria</taxon>
        <taxon>Fusobacteriati</taxon>
        <taxon>Fusobacteriota</taxon>
        <taxon>Fusobacteriia</taxon>
        <taxon>Fusobacteriales</taxon>
        <taxon>Leptotrichiaceae</taxon>
        <taxon>Streptobacillus</taxon>
    </lineage>
</organism>
<dbReference type="InterPro" id="IPR005322">
    <property type="entry name" value="Peptidase_C69"/>
</dbReference>
<keyword evidence="3 6" id="KW-0645">Protease</keyword>
<dbReference type="RefSeq" id="WP_012858230.1">
    <property type="nucleotide sequence ID" value="NC_013515.1"/>
</dbReference>
<dbReference type="Gene3D" id="3.60.60.10">
    <property type="entry name" value="Penicillin V Acylase, Chain A"/>
    <property type="match status" value="1"/>
</dbReference>
<evidence type="ECO:0000256" key="2">
    <source>
        <dbReference type="ARBA" id="ARBA00007225"/>
    </source>
</evidence>
<keyword evidence="5 6" id="KW-0224">Dipeptidase</keyword>
<keyword evidence="7" id="KW-0732">Signal</keyword>
<evidence type="ECO:0000256" key="5">
    <source>
        <dbReference type="ARBA" id="ARBA00022997"/>
    </source>
</evidence>
<dbReference type="Pfam" id="PF03577">
    <property type="entry name" value="Peptidase_C69"/>
    <property type="match status" value="1"/>
</dbReference>
<evidence type="ECO:0000256" key="1">
    <source>
        <dbReference type="ARBA" id="ARBA00001670"/>
    </source>
</evidence>
<evidence type="ECO:0000313" key="9">
    <source>
        <dbReference type="Proteomes" id="UP000002072"/>
    </source>
</evidence>
<protein>
    <recommendedName>
        <fullName evidence="6">Dipeptidase</fullName>
        <ecNumber evidence="6">3.4.-.-</ecNumber>
    </recommendedName>
</protein>
<gene>
    <name evidence="8" type="ordered locus">Smon_0185</name>
</gene>
<dbReference type="HOGENOM" id="CLU_014823_0_1_0"/>
<dbReference type="GeneID" id="29672906"/>
<name>D1AWJ6_STRM9</name>
<reference evidence="8 9" key="1">
    <citation type="journal article" date="2009" name="Stand. Genomic Sci.">
        <title>Complete genome sequence of Streptobacillus moniliformis type strain (9901T).</title>
        <authorList>
            <person name="Nolan M."/>
            <person name="Gronow S."/>
            <person name="Lapidus A."/>
            <person name="Ivanova N."/>
            <person name="Copeland A."/>
            <person name="Lucas S."/>
            <person name="Del Rio T.G."/>
            <person name="Chen F."/>
            <person name="Tice H."/>
            <person name="Pitluck S."/>
            <person name="Cheng J.F."/>
            <person name="Sims D."/>
            <person name="Meincke L."/>
            <person name="Bruce D."/>
            <person name="Goodwin L."/>
            <person name="Brettin T."/>
            <person name="Han C."/>
            <person name="Detter J.C."/>
            <person name="Ovchinikova G."/>
            <person name="Pati A."/>
            <person name="Mavromatis K."/>
            <person name="Mikhailova N."/>
            <person name="Chen A."/>
            <person name="Palaniappan K."/>
            <person name="Land M."/>
            <person name="Hauser L."/>
            <person name="Chang Y.J."/>
            <person name="Jeffries C.D."/>
            <person name="Rohde M."/>
            <person name="Sproer C."/>
            <person name="Goker M."/>
            <person name="Bristow J."/>
            <person name="Eisen J.A."/>
            <person name="Markowitz V."/>
            <person name="Hugenholtz P."/>
            <person name="Kyrpides N.C."/>
            <person name="Klenk H.P."/>
            <person name="Chain P."/>
        </authorList>
    </citation>
    <scope>NUCLEOTIDE SEQUENCE [LARGE SCALE GENOMIC DNA]</scope>
    <source>
        <strain evidence="9">ATCC 14647 / DSM 12112 / NCTC 10651 / 9901</strain>
    </source>
</reference>
<comment type="similarity">
    <text evidence="2 6">Belongs to the peptidase C69 family.</text>
</comment>
<dbReference type="GO" id="GO:0016805">
    <property type="term" value="F:dipeptidase activity"/>
    <property type="evidence" value="ECO:0007669"/>
    <property type="project" value="UniProtKB-KW"/>
</dbReference>
<dbReference type="EC" id="3.4.-.-" evidence="6"/>
<dbReference type="MEROPS" id="C69.002"/>
<accession>D1AWJ6</accession>
<dbReference type="eggNOG" id="COG4690">
    <property type="taxonomic scope" value="Bacteria"/>
</dbReference>
<keyword evidence="4 6" id="KW-0378">Hydrolase</keyword>
<dbReference type="PANTHER" id="PTHR12994">
    <property type="entry name" value="SECERNIN"/>
    <property type="match status" value="1"/>
</dbReference>
<dbReference type="Proteomes" id="UP000002072">
    <property type="component" value="Chromosome"/>
</dbReference>
<dbReference type="GO" id="GO:0006508">
    <property type="term" value="P:proteolysis"/>
    <property type="evidence" value="ECO:0007669"/>
    <property type="project" value="UniProtKB-KW"/>
</dbReference>
<dbReference type="PANTHER" id="PTHR12994:SF17">
    <property type="entry name" value="LD30995P"/>
    <property type="match status" value="1"/>
</dbReference>
<proteinExistence type="inferred from homology"/>
<dbReference type="STRING" id="519441.Smon_0185"/>
<comment type="catalytic activity">
    <reaction evidence="1">
        <text>an L-aminoacyl-L-amino acid + H2O = 2 an L-alpha-amino acid</text>
        <dbReference type="Rhea" id="RHEA:48940"/>
        <dbReference type="ChEBI" id="CHEBI:15377"/>
        <dbReference type="ChEBI" id="CHEBI:59869"/>
        <dbReference type="ChEBI" id="CHEBI:77460"/>
        <dbReference type="EC" id="3.4.13.19"/>
    </reaction>
</comment>
<keyword evidence="9" id="KW-1185">Reference proteome</keyword>
<dbReference type="AlphaFoldDB" id="D1AWJ6"/>